<proteinExistence type="predicted"/>
<dbReference type="EMBL" id="JBHSBI010000030">
    <property type="protein sequence ID" value="MFC4013777.1"/>
    <property type="molecule type" value="Genomic_DNA"/>
</dbReference>
<dbReference type="Proteomes" id="UP001595851">
    <property type="component" value="Unassembled WGS sequence"/>
</dbReference>
<protein>
    <submittedName>
        <fullName evidence="1">Uncharacterized protein</fullName>
    </submittedName>
</protein>
<keyword evidence="2" id="KW-1185">Reference proteome</keyword>
<gene>
    <name evidence="1" type="ORF">ACFOY2_41585</name>
</gene>
<organism evidence="1 2">
    <name type="scientific">Nonomuraea purpurea</name>
    <dbReference type="NCBI Taxonomy" id="1849276"/>
    <lineage>
        <taxon>Bacteria</taxon>
        <taxon>Bacillati</taxon>
        <taxon>Actinomycetota</taxon>
        <taxon>Actinomycetes</taxon>
        <taxon>Streptosporangiales</taxon>
        <taxon>Streptosporangiaceae</taxon>
        <taxon>Nonomuraea</taxon>
    </lineage>
</organism>
<evidence type="ECO:0000313" key="2">
    <source>
        <dbReference type="Proteomes" id="UP001595851"/>
    </source>
</evidence>
<evidence type="ECO:0000313" key="1">
    <source>
        <dbReference type="EMBL" id="MFC4013777.1"/>
    </source>
</evidence>
<reference evidence="2" key="1">
    <citation type="journal article" date="2019" name="Int. J. Syst. Evol. Microbiol.">
        <title>The Global Catalogue of Microorganisms (GCM) 10K type strain sequencing project: providing services to taxonomists for standard genome sequencing and annotation.</title>
        <authorList>
            <consortium name="The Broad Institute Genomics Platform"/>
            <consortium name="The Broad Institute Genome Sequencing Center for Infectious Disease"/>
            <person name="Wu L."/>
            <person name="Ma J."/>
        </authorList>
    </citation>
    <scope>NUCLEOTIDE SEQUENCE [LARGE SCALE GENOMIC DNA]</scope>
    <source>
        <strain evidence="2">TBRC 1276</strain>
    </source>
</reference>
<dbReference type="RefSeq" id="WP_379533632.1">
    <property type="nucleotide sequence ID" value="NZ_JBHSBI010000030.1"/>
</dbReference>
<sequence length="114" mass="12746">MAQLSRAVLNDIADLRSKGLTPGQIAGEIGANIVTITEAIDYLDREGSPQAETASVSDEAIRLGQHHSVCRALLRVEFFDAFDLNIDDFRDGYSADALYHMYLRSRIRTRMRDS</sequence>
<comment type="caution">
    <text evidence="1">The sequence shown here is derived from an EMBL/GenBank/DDBJ whole genome shotgun (WGS) entry which is preliminary data.</text>
</comment>
<name>A0ABV8GM29_9ACTN</name>
<accession>A0ABV8GM29</accession>